<protein>
    <submittedName>
        <fullName evidence="1">Uncharacterized protein</fullName>
    </submittedName>
</protein>
<dbReference type="NCBIfam" id="NF045718">
    <property type="entry name" value="two_CW_domain"/>
    <property type="match status" value="1"/>
</dbReference>
<accession>A0A3B0UVE4</accession>
<dbReference type="AlphaFoldDB" id="A0A3B0UVE4"/>
<dbReference type="EMBL" id="UOEX01000115">
    <property type="protein sequence ID" value="VAW35125.1"/>
    <property type="molecule type" value="Genomic_DNA"/>
</dbReference>
<reference evidence="1" key="1">
    <citation type="submission" date="2018-06" db="EMBL/GenBank/DDBJ databases">
        <authorList>
            <person name="Zhirakovskaya E."/>
        </authorList>
    </citation>
    <scope>NUCLEOTIDE SEQUENCE</scope>
</reference>
<evidence type="ECO:0000313" key="1">
    <source>
        <dbReference type="EMBL" id="VAW35125.1"/>
    </source>
</evidence>
<proteinExistence type="predicted"/>
<sequence>RVCWAVSGTLCGGCVQGSFACKIKDCMQCDFYLLVQKEEDEVFESIDSILNRLRHKREQLTD</sequence>
<dbReference type="InterPro" id="IPR054687">
    <property type="entry name" value="Two-CW_dom"/>
</dbReference>
<name>A0A3B0UVE4_9ZZZZ</name>
<feature type="non-terminal residue" evidence="1">
    <location>
        <position position="1"/>
    </location>
</feature>
<organism evidence="1">
    <name type="scientific">hydrothermal vent metagenome</name>
    <dbReference type="NCBI Taxonomy" id="652676"/>
    <lineage>
        <taxon>unclassified sequences</taxon>
        <taxon>metagenomes</taxon>
        <taxon>ecological metagenomes</taxon>
    </lineage>
</organism>
<gene>
    <name evidence="1" type="ORF">MNBD_DELTA03-17</name>
</gene>